<keyword evidence="2 3" id="KW-0808">Transferase</keyword>
<evidence type="ECO:0000256" key="2">
    <source>
        <dbReference type="ARBA" id="ARBA00022679"/>
    </source>
</evidence>
<dbReference type="FunFam" id="3.40.50.2000:FF:000056">
    <property type="entry name" value="Glycosyltransferase"/>
    <property type="match status" value="1"/>
</dbReference>
<dbReference type="EMBL" id="BPVZ01000103">
    <property type="protein sequence ID" value="GKV33930.1"/>
    <property type="molecule type" value="Genomic_DNA"/>
</dbReference>
<keyword evidence="3" id="KW-0328">Glycosyltransferase</keyword>
<protein>
    <submittedName>
        <fullName evidence="4">Uncharacterized protein</fullName>
    </submittedName>
</protein>
<name>A0AAV5LA44_9ROSI</name>
<dbReference type="InterPro" id="IPR035595">
    <property type="entry name" value="UDP_glycos_trans_CS"/>
</dbReference>
<dbReference type="SUPFAM" id="SSF53756">
    <property type="entry name" value="UDP-Glycosyltransferase/glycogen phosphorylase"/>
    <property type="match status" value="1"/>
</dbReference>
<comment type="caution">
    <text evidence="4">The sequence shown here is derived from an EMBL/GenBank/DDBJ whole genome shotgun (WGS) entry which is preliminary data.</text>
</comment>
<dbReference type="Gene3D" id="3.40.50.2000">
    <property type="entry name" value="Glycogen Phosphorylase B"/>
    <property type="match status" value="1"/>
</dbReference>
<dbReference type="CDD" id="cd03784">
    <property type="entry name" value="GT1_Gtf-like"/>
    <property type="match status" value="1"/>
</dbReference>
<dbReference type="InterPro" id="IPR002213">
    <property type="entry name" value="UDP_glucos_trans"/>
</dbReference>
<comment type="similarity">
    <text evidence="1 3">Belongs to the UDP-glycosyltransferase family.</text>
</comment>
<evidence type="ECO:0000256" key="3">
    <source>
        <dbReference type="RuleBase" id="RU003718"/>
    </source>
</evidence>
<dbReference type="InterPro" id="IPR050481">
    <property type="entry name" value="UDP-glycosyltransf_plant"/>
</dbReference>
<dbReference type="PROSITE" id="PS00375">
    <property type="entry name" value="UDPGT"/>
    <property type="match status" value="1"/>
</dbReference>
<accession>A0AAV5LA44</accession>
<evidence type="ECO:0000256" key="1">
    <source>
        <dbReference type="ARBA" id="ARBA00009995"/>
    </source>
</evidence>
<sequence>MGGLGEDQMKEIACALEQSGDRFLWSLRKPQRMGVMLSPSAYSNLNEVLPNEIVDRTAEIEKVTGWAPQVRILSHPVIGGFVSHSGWNSTLESIWFGVPMAAWPLYAEQQLNAFQLVVELGLAVEIKMDYYRRKMRME</sequence>
<evidence type="ECO:0000313" key="4">
    <source>
        <dbReference type="EMBL" id="GKV33930.1"/>
    </source>
</evidence>
<dbReference type="Proteomes" id="UP001054252">
    <property type="component" value="Unassembled WGS sequence"/>
</dbReference>
<dbReference type="PANTHER" id="PTHR48048:SF45">
    <property type="entry name" value="GLYCOSYLTRANSFERASE"/>
    <property type="match status" value="1"/>
</dbReference>
<reference evidence="4 5" key="1">
    <citation type="journal article" date="2021" name="Commun. Biol.">
        <title>The genome of Shorea leprosula (Dipterocarpaceae) highlights the ecological relevance of drought in aseasonal tropical rainforests.</title>
        <authorList>
            <person name="Ng K.K.S."/>
            <person name="Kobayashi M.J."/>
            <person name="Fawcett J.A."/>
            <person name="Hatakeyama M."/>
            <person name="Paape T."/>
            <person name="Ng C.H."/>
            <person name="Ang C.C."/>
            <person name="Tnah L.H."/>
            <person name="Lee C.T."/>
            <person name="Nishiyama T."/>
            <person name="Sese J."/>
            <person name="O'Brien M.J."/>
            <person name="Copetti D."/>
            <person name="Mohd Noor M.I."/>
            <person name="Ong R.C."/>
            <person name="Putra M."/>
            <person name="Sireger I.Z."/>
            <person name="Indrioko S."/>
            <person name="Kosugi Y."/>
            <person name="Izuno A."/>
            <person name="Isagi Y."/>
            <person name="Lee S.L."/>
            <person name="Shimizu K.K."/>
        </authorList>
    </citation>
    <scope>NUCLEOTIDE SEQUENCE [LARGE SCALE GENOMIC DNA]</scope>
    <source>
        <strain evidence="4">214</strain>
    </source>
</reference>
<dbReference type="Pfam" id="PF00201">
    <property type="entry name" value="UDPGT"/>
    <property type="match status" value="1"/>
</dbReference>
<dbReference type="PANTHER" id="PTHR48048">
    <property type="entry name" value="GLYCOSYLTRANSFERASE"/>
    <property type="match status" value="1"/>
</dbReference>
<organism evidence="4 5">
    <name type="scientific">Rubroshorea leprosula</name>
    <dbReference type="NCBI Taxonomy" id="152421"/>
    <lineage>
        <taxon>Eukaryota</taxon>
        <taxon>Viridiplantae</taxon>
        <taxon>Streptophyta</taxon>
        <taxon>Embryophyta</taxon>
        <taxon>Tracheophyta</taxon>
        <taxon>Spermatophyta</taxon>
        <taxon>Magnoliopsida</taxon>
        <taxon>eudicotyledons</taxon>
        <taxon>Gunneridae</taxon>
        <taxon>Pentapetalae</taxon>
        <taxon>rosids</taxon>
        <taxon>malvids</taxon>
        <taxon>Malvales</taxon>
        <taxon>Dipterocarpaceae</taxon>
        <taxon>Rubroshorea</taxon>
    </lineage>
</organism>
<dbReference type="GO" id="GO:0035251">
    <property type="term" value="F:UDP-glucosyltransferase activity"/>
    <property type="evidence" value="ECO:0007669"/>
    <property type="project" value="InterPro"/>
</dbReference>
<proteinExistence type="inferred from homology"/>
<dbReference type="AlphaFoldDB" id="A0AAV5LA44"/>
<gene>
    <name evidence="4" type="ORF">SLEP1_g42366</name>
</gene>
<evidence type="ECO:0000313" key="5">
    <source>
        <dbReference type="Proteomes" id="UP001054252"/>
    </source>
</evidence>
<keyword evidence="5" id="KW-1185">Reference proteome</keyword>